<dbReference type="EMBL" id="FRAV01000007">
    <property type="protein sequence ID" value="SHK74213.1"/>
    <property type="molecule type" value="Genomic_DNA"/>
</dbReference>
<organism evidence="1 2">
    <name type="scientific">Chryseobacterium polytrichastri</name>
    <dbReference type="NCBI Taxonomy" id="1302687"/>
    <lineage>
        <taxon>Bacteria</taxon>
        <taxon>Pseudomonadati</taxon>
        <taxon>Bacteroidota</taxon>
        <taxon>Flavobacteriia</taxon>
        <taxon>Flavobacteriales</taxon>
        <taxon>Weeksellaceae</taxon>
        <taxon>Chryseobacterium group</taxon>
        <taxon>Chryseobacterium</taxon>
    </lineage>
</organism>
<accession>A0A1M6UYD0</accession>
<gene>
    <name evidence="1" type="ORF">SAMN05444267_100784</name>
</gene>
<evidence type="ECO:0008006" key="3">
    <source>
        <dbReference type="Google" id="ProtNLM"/>
    </source>
</evidence>
<dbReference type="OrthoDB" id="658938at2"/>
<sequence>MAKRAIIQLKEYFKAAKRPTENQFGDLIDSYAHLDDPNIFSPNYKEKSFHIDFPHQQTDMAVDILLGNDYVGGHIEVEIVGSYNFSNSVGVIRKQFDIGANPDNAIWYQPLSRIVEAAGPIVDNIYIGGIIWDTTLNQYKLTIYHTHWSGNPYEVRIKQHTYGGALAINNATLSGVYSNPLVGQKKHYVYYNENVGIGTTLPQAKLQINSTYSTPDQLGDFIIGNIDFPNIRFGTHSQYTWIQSHAGSPLHINSLGNNIILNKNAGNVGIGVDNPQSKLEVNGFITSKILNDTITPSNIAGFNINQLGSNVLEMSFARDGQGLGVIKTLSDNPLTIGTNNIERIRVQAITGNVGIGTKNPDQKLTVKGKIHAEDIIIDTNVPADYVFQKYYDNYSSIRPDYQMPDLAELESYIKENKHLPEIPSGETMMNDGVKIGDFQMKLLQKIEELTLYIISLKKEIDTVKHN</sequence>
<name>A0A1M6UYD0_9FLAO</name>
<evidence type="ECO:0000313" key="2">
    <source>
        <dbReference type="Proteomes" id="UP000184364"/>
    </source>
</evidence>
<dbReference type="RefSeq" id="WP_073291881.1">
    <property type="nucleotide sequence ID" value="NZ_FRAV01000007.1"/>
</dbReference>
<dbReference type="Proteomes" id="UP000184364">
    <property type="component" value="Unassembled WGS sequence"/>
</dbReference>
<reference evidence="2" key="1">
    <citation type="submission" date="2016-11" db="EMBL/GenBank/DDBJ databases">
        <authorList>
            <person name="Varghese N."/>
            <person name="Submissions S."/>
        </authorList>
    </citation>
    <scope>NUCLEOTIDE SEQUENCE [LARGE SCALE GENOMIC DNA]</scope>
    <source>
        <strain evidence="2">DSM 26899</strain>
    </source>
</reference>
<evidence type="ECO:0000313" key="1">
    <source>
        <dbReference type="EMBL" id="SHK74213.1"/>
    </source>
</evidence>
<protein>
    <recommendedName>
        <fullName evidence="3">Peptidase S74 domain-containing protein</fullName>
    </recommendedName>
</protein>
<dbReference type="STRING" id="1302687.SAMN05444267_100784"/>
<proteinExistence type="predicted"/>
<dbReference type="AlphaFoldDB" id="A0A1M6UYD0"/>
<keyword evidence="2" id="KW-1185">Reference proteome</keyword>